<sequence length="172" mass="18969">MPDGRGQTSNIDINSVERIEVLRGPYSALYGNASGGVINVDTQTGASRRWKPAAISAATTPALRGESDRRHRRRHPCRRRQLRYFRHPIHHSGLSRSQRRAENLGNGKLGVRTDDVSTLTLMFNSVSIDAGDPGGLTEAEWRANPRRAPRADQFNTRKSLDQTQPACAISAG</sequence>
<organism evidence="4">
    <name type="scientific">Serratia marcescens</name>
    <dbReference type="NCBI Taxonomy" id="615"/>
    <lineage>
        <taxon>Bacteria</taxon>
        <taxon>Pseudomonadati</taxon>
        <taxon>Pseudomonadota</taxon>
        <taxon>Gammaproteobacteria</taxon>
        <taxon>Enterobacterales</taxon>
        <taxon>Yersiniaceae</taxon>
        <taxon>Serratia</taxon>
    </lineage>
</organism>
<feature type="region of interest" description="Disordered" evidence="2">
    <location>
        <begin position="144"/>
        <end position="172"/>
    </location>
</feature>
<keyword evidence="1" id="KW-0813">Transport</keyword>
<dbReference type="SUPFAM" id="SSF56935">
    <property type="entry name" value="Porins"/>
    <property type="match status" value="1"/>
</dbReference>
<evidence type="ECO:0000259" key="3">
    <source>
        <dbReference type="Pfam" id="PF07715"/>
    </source>
</evidence>
<dbReference type="AlphaFoldDB" id="A0A939NQA2"/>
<dbReference type="EMBL" id="JAGETR010000126">
    <property type="protein sequence ID" value="MBO2007157.1"/>
    <property type="molecule type" value="Genomic_DNA"/>
</dbReference>
<protein>
    <submittedName>
        <fullName evidence="4">TonB-dependent receptor plug domain-containing protein</fullName>
    </submittedName>
</protein>
<dbReference type="InterPro" id="IPR012910">
    <property type="entry name" value="Plug_dom"/>
</dbReference>
<dbReference type="InterPro" id="IPR039426">
    <property type="entry name" value="TonB-dep_rcpt-like"/>
</dbReference>
<dbReference type="GO" id="GO:0009279">
    <property type="term" value="C:cell outer membrane"/>
    <property type="evidence" value="ECO:0007669"/>
    <property type="project" value="UniProtKB-SubCell"/>
</dbReference>
<comment type="caution">
    <text evidence="4">The sequence shown here is derived from an EMBL/GenBank/DDBJ whole genome shotgun (WGS) entry which is preliminary data.</text>
</comment>
<evidence type="ECO:0000256" key="1">
    <source>
        <dbReference type="PROSITE-ProRule" id="PRU01360"/>
    </source>
</evidence>
<comment type="subcellular location">
    <subcellularLocation>
        <location evidence="1">Cell outer membrane</location>
        <topology evidence="1">Multi-pass membrane protein</topology>
    </subcellularLocation>
</comment>
<feature type="domain" description="TonB-dependent receptor plug" evidence="3">
    <location>
        <begin position="3"/>
        <end position="37"/>
    </location>
</feature>
<evidence type="ECO:0000313" key="4">
    <source>
        <dbReference type="EMBL" id="MBO2007157.1"/>
    </source>
</evidence>
<keyword evidence="1" id="KW-0812">Transmembrane</keyword>
<dbReference type="Pfam" id="PF07715">
    <property type="entry name" value="Plug"/>
    <property type="match status" value="1"/>
</dbReference>
<dbReference type="PROSITE" id="PS52016">
    <property type="entry name" value="TONB_DEPENDENT_REC_3"/>
    <property type="match status" value="1"/>
</dbReference>
<keyword evidence="1" id="KW-1134">Transmembrane beta strand</keyword>
<feature type="compositionally biased region" description="Polar residues" evidence="2">
    <location>
        <begin position="153"/>
        <end position="165"/>
    </location>
</feature>
<dbReference type="PANTHER" id="PTHR30069:SF28">
    <property type="entry name" value="TONB-DEPENDENT RECEPTOR YNCD-RELATED"/>
    <property type="match status" value="1"/>
</dbReference>
<dbReference type="GO" id="GO:0044718">
    <property type="term" value="P:siderophore transmembrane transport"/>
    <property type="evidence" value="ECO:0007669"/>
    <property type="project" value="TreeGrafter"/>
</dbReference>
<keyword evidence="4" id="KW-0675">Receptor</keyword>
<name>A0A939NQA2_SERMA</name>
<dbReference type="PANTHER" id="PTHR30069">
    <property type="entry name" value="TONB-DEPENDENT OUTER MEMBRANE RECEPTOR"/>
    <property type="match status" value="1"/>
</dbReference>
<gene>
    <name evidence="4" type="ORF">J4732_17385</name>
</gene>
<dbReference type="GO" id="GO:0015344">
    <property type="term" value="F:siderophore uptake transmembrane transporter activity"/>
    <property type="evidence" value="ECO:0007669"/>
    <property type="project" value="TreeGrafter"/>
</dbReference>
<reference evidence="4" key="1">
    <citation type="submission" date="2021-03" db="EMBL/GenBank/DDBJ databases">
        <title>Molecular epidemiology and mechanisms of colistin and carbapenem resistance in Enterobacteriaceae from clinical isolates, the environment and porcine samples in Pretoria, South Africa.</title>
        <authorList>
            <person name="Bogoshi D."/>
            <person name="Mbelle N.M."/>
            <person name="Naidoo V."/>
            <person name="Osei Sekyere J."/>
        </authorList>
    </citation>
    <scope>NUCLEOTIDE SEQUENCE</scope>
    <source>
        <strain evidence="4">C080</strain>
    </source>
</reference>
<keyword evidence="1" id="KW-0472">Membrane</keyword>
<evidence type="ECO:0000256" key="2">
    <source>
        <dbReference type="SAM" id="MobiDB-lite"/>
    </source>
</evidence>
<proteinExistence type="inferred from homology"/>
<keyword evidence="1" id="KW-0998">Cell outer membrane</keyword>
<comment type="similarity">
    <text evidence="1">Belongs to the TonB-dependent receptor family.</text>
</comment>
<dbReference type="Gene3D" id="2.170.130.10">
    <property type="entry name" value="TonB-dependent receptor, plug domain"/>
    <property type="match status" value="1"/>
</dbReference>
<dbReference type="InterPro" id="IPR037066">
    <property type="entry name" value="Plug_dom_sf"/>
</dbReference>
<accession>A0A939NQA2</accession>